<evidence type="ECO:0008006" key="4">
    <source>
        <dbReference type="Google" id="ProtNLM"/>
    </source>
</evidence>
<proteinExistence type="inferred from homology"/>
<reference evidence="2 3" key="1">
    <citation type="journal article" date="2018" name="Sci. Rep.">
        <title>Comparative analysis of the Pocillopora damicornis genome highlights role of immune system in coral evolution.</title>
        <authorList>
            <person name="Cunning R."/>
            <person name="Bay R.A."/>
            <person name="Gillette P."/>
            <person name="Baker A.C."/>
            <person name="Traylor-Knowles N."/>
        </authorList>
    </citation>
    <scope>NUCLEOTIDE SEQUENCE [LARGE SCALE GENOMIC DNA]</scope>
    <source>
        <strain evidence="2">RSMAS</strain>
        <tissue evidence="2">Whole animal</tissue>
    </source>
</reference>
<dbReference type="InterPro" id="IPR005199">
    <property type="entry name" value="Glyco_hydro_79"/>
</dbReference>
<dbReference type="PANTHER" id="PTHR46145:SF4">
    <property type="entry name" value="HEPARANASE"/>
    <property type="match status" value="1"/>
</dbReference>
<dbReference type="GO" id="GO:0005615">
    <property type="term" value="C:extracellular space"/>
    <property type="evidence" value="ECO:0007669"/>
    <property type="project" value="TreeGrafter"/>
</dbReference>
<accession>A0A3M6UVX3</accession>
<dbReference type="GO" id="GO:0016798">
    <property type="term" value="F:hydrolase activity, acting on glycosyl bonds"/>
    <property type="evidence" value="ECO:0007669"/>
    <property type="project" value="InterPro"/>
</dbReference>
<dbReference type="Gene3D" id="3.20.20.80">
    <property type="entry name" value="Glycosidases"/>
    <property type="match status" value="2"/>
</dbReference>
<gene>
    <name evidence="2" type="ORF">pdam_00006767</name>
</gene>
<comment type="caution">
    <text evidence="2">The sequence shown here is derived from an EMBL/GenBank/DDBJ whole genome shotgun (WGS) entry which is preliminary data.</text>
</comment>
<dbReference type="Proteomes" id="UP000275408">
    <property type="component" value="Unassembled WGS sequence"/>
</dbReference>
<name>A0A3M6UVX3_POCDA</name>
<organism evidence="2 3">
    <name type="scientific">Pocillopora damicornis</name>
    <name type="common">Cauliflower coral</name>
    <name type="synonym">Millepora damicornis</name>
    <dbReference type="NCBI Taxonomy" id="46731"/>
    <lineage>
        <taxon>Eukaryota</taxon>
        <taxon>Metazoa</taxon>
        <taxon>Cnidaria</taxon>
        <taxon>Anthozoa</taxon>
        <taxon>Hexacorallia</taxon>
        <taxon>Scleractinia</taxon>
        <taxon>Astrocoeniina</taxon>
        <taxon>Pocilloporidae</taxon>
        <taxon>Pocillopora</taxon>
    </lineage>
</organism>
<dbReference type="PANTHER" id="PTHR46145">
    <property type="entry name" value="HEPARANASE"/>
    <property type="match status" value="1"/>
</dbReference>
<dbReference type="GO" id="GO:0016020">
    <property type="term" value="C:membrane"/>
    <property type="evidence" value="ECO:0007669"/>
    <property type="project" value="InterPro"/>
</dbReference>
<dbReference type="AlphaFoldDB" id="A0A3M6UVX3"/>
<evidence type="ECO:0000256" key="1">
    <source>
        <dbReference type="ARBA" id="ARBA00009800"/>
    </source>
</evidence>
<protein>
    <recommendedName>
        <fullName evidence="4">Heparanase</fullName>
    </recommendedName>
</protein>
<keyword evidence="3" id="KW-1185">Reference proteome</keyword>
<dbReference type="OrthoDB" id="726732at2759"/>
<dbReference type="SUPFAM" id="SSF51445">
    <property type="entry name" value="(Trans)glycosidases"/>
    <property type="match status" value="2"/>
</dbReference>
<comment type="similarity">
    <text evidence="1">Belongs to the glycosyl hydrolase 79 family.</text>
</comment>
<evidence type="ECO:0000313" key="3">
    <source>
        <dbReference type="Proteomes" id="UP000275408"/>
    </source>
</evidence>
<dbReference type="Pfam" id="PF03662">
    <property type="entry name" value="Glyco_hydro_79n"/>
    <property type="match status" value="2"/>
</dbReference>
<sequence>MALPVFSARSSLVVVVLILSVYLLSAKSHFTVFGRKAVEHNVSINLDRAVFTVNEKFLSVAIDSSILRHHWSPYVNFTSEKLYTLAKGLSPAFLRVGGTSEDFLIYDDSKDFQTFQNFSNFTISHADLDKIHLLSSKADWDVMFGLNVFLRGKDGSWNASNAKEIMQYVADHGYRFGWELGNEPNLFKKFNKSISPEELTADFTTLREILKSNPGFGNFLVGPDVTRILNHSKSGIYLESLFLLLEPDLFWRFGRSISSEELAEDFHTLRAILEGSPQFGNYLVGPDMATVTSEKTGSFLRSFFTHAKDVIDAVTWHQYYVNGRTCSEKDFYNPEVLDYFLHEVSEANSILDGIKSGFSRWLGETSSAYGGGASGLSDRYVAGFMWLDKLGLAARLKHEVVVRQTFVKGSYSLLDDDLDPNPDYWLSLLHKRLVGEKVLDVSGQTEEKRKVRVYAHCSSSQYPLGSVTLLALNVLLDTPVVLKLNGELKGKDVDVYLLTPENGDLLTKTVKLNGKVLKLVDDRTLPDLAPKSVPGDEPLNLPPLTFGFYVIPKASASACG</sequence>
<dbReference type="GO" id="GO:0031012">
    <property type="term" value="C:extracellular matrix"/>
    <property type="evidence" value="ECO:0007669"/>
    <property type="project" value="TreeGrafter"/>
</dbReference>
<evidence type="ECO:0000313" key="2">
    <source>
        <dbReference type="EMBL" id="RMX57801.1"/>
    </source>
</evidence>
<dbReference type="EMBL" id="RCHS01000611">
    <property type="protein sequence ID" value="RMX57801.1"/>
    <property type="molecule type" value="Genomic_DNA"/>
</dbReference>
<dbReference type="InterPro" id="IPR017853">
    <property type="entry name" value="GH"/>
</dbReference>